<organism evidence="1 2">
    <name type="scientific">Araneus ventricosus</name>
    <name type="common">Orbweaver spider</name>
    <name type="synonym">Epeira ventricosa</name>
    <dbReference type="NCBI Taxonomy" id="182803"/>
    <lineage>
        <taxon>Eukaryota</taxon>
        <taxon>Metazoa</taxon>
        <taxon>Ecdysozoa</taxon>
        <taxon>Arthropoda</taxon>
        <taxon>Chelicerata</taxon>
        <taxon>Arachnida</taxon>
        <taxon>Araneae</taxon>
        <taxon>Araneomorphae</taxon>
        <taxon>Entelegynae</taxon>
        <taxon>Araneoidea</taxon>
        <taxon>Araneidae</taxon>
        <taxon>Araneus</taxon>
    </lineage>
</organism>
<comment type="caution">
    <text evidence="1">The sequence shown here is derived from an EMBL/GenBank/DDBJ whole genome shotgun (WGS) entry which is preliminary data.</text>
</comment>
<evidence type="ECO:0000313" key="2">
    <source>
        <dbReference type="Proteomes" id="UP000499080"/>
    </source>
</evidence>
<reference evidence="1 2" key="1">
    <citation type="journal article" date="2019" name="Sci. Rep.">
        <title>Orb-weaving spider Araneus ventricosus genome elucidates the spidroin gene catalogue.</title>
        <authorList>
            <person name="Kono N."/>
            <person name="Nakamura H."/>
            <person name="Ohtoshi R."/>
            <person name="Moran D.A.P."/>
            <person name="Shinohara A."/>
            <person name="Yoshida Y."/>
            <person name="Fujiwara M."/>
            <person name="Mori M."/>
            <person name="Tomita M."/>
            <person name="Arakawa K."/>
        </authorList>
    </citation>
    <scope>NUCLEOTIDE SEQUENCE [LARGE SCALE GENOMIC DNA]</scope>
</reference>
<keyword evidence="2" id="KW-1185">Reference proteome</keyword>
<gene>
    <name evidence="1" type="ORF">AVEN_27438_1</name>
</gene>
<name>A0A4Y2EIH4_ARAVE</name>
<accession>A0A4Y2EIH4</accession>
<evidence type="ECO:0000313" key="1">
    <source>
        <dbReference type="EMBL" id="GBM28049.1"/>
    </source>
</evidence>
<protein>
    <submittedName>
        <fullName evidence="1">Uncharacterized protein</fullName>
    </submittedName>
</protein>
<proteinExistence type="predicted"/>
<sequence length="112" mass="12547">MVESFMFEFESLYSSGTGLSSTSVSLSVSCSLYLVHSPSRYEGESLIGLRVERRHHLQSACLQDVVLVDQTEENRLELSLVAVALTNQTQHQTISRSKRHLGGKHFADDDDF</sequence>
<dbReference type="EMBL" id="BGPR01000601">
    <property type="protein sequence ID" value="GBM28049.1"/>
    <property type="molecule type" value="Genomic_DNA"/>
</dbReference>
<dbReference type="AlphaFoldDB" id="A0A4Y2EIH4"/>
<dbReference type="Proteomes" id="UP000499080">
    <property type="component" value="Unassembled WGS sequence"/>
</dbReference>